<organism evidence="2 3">
    <name type="scientific">Nocardiopsis codii</name>
    <dbReference type="NCBI Taxonomy" id="3065942"/>
    <lineage>
        <taxon>Bacteria</taxon>
        <taxon>Bacillati</taxon>
        <taxon>Actinomycetota</taxon>
        <taxon>Actinomycetes</taxon>
        <taxon>Streptosporangiales</taxon>
        <taxon>Nocardiopsidaceae</taxon>
        <taxon>Nocardiopsis</taxon>
    </lineage>
</organism>
<dbReference type="Proteomes" id="UP001356095">
    <property type="component" value="Unassembled WGS sequence"/>
</dbReference>
<feature type="region of interest" description="Disordered" evidence="1">
    <location>
        <begin position="1"/>
        <end position="63"/>
    </location>
</feature>
<evidence type="ECO:0000313" key="3">
    <source>
        <dbReference type="Proteomes" id="UP001356095"/>
    </source>
</evidence>
<feature type="compositionally biased region" description="Low complexity" evidence="1">
    <location>
        <begin position="37"/>
        <end position="57"/>
    </location>
</feature>
<gene>
    <name evidence="2" type="ORF">Q8791_06285</name>
</gene>
<keyword evidence="3" id="KW-1185">Reference proteome</keyword>
<name>A0ABU7K3L8_9ACTN</name>
<protein>
    <submittedName>
        <fullName evidence="2">Uncharacterized protein</fullName>
    </submittedName>
</protein>
<accession>A0ABU7K3L8</accession>
<proteinExistence type="predicted"/>
<dbReference type="EMBL" id="JAUZMY010000004">
    <property type="protein sequence ID" value="MEE2036828.1"/>
    <property type="molecule type" value="Genomic_DNA"/>
</dbReference>
<dbReference type="RefSeq" id="WP_330090625.1">
    <property type="nucleotide sequence ID" value="NZ_JAUZMY010000004.1"/>
</dbReference>
<evidence type="ECO:0000256" key="1">
    <source>
        <dbReference type="SAM" id="MobiDB-lite"/>
    </source>
</evidence>
<evidence type="ECO:0000313" key="2">
    <source>
        <dbReference type="EMBL" id="MEE2036828.1"/>
    </source>
</evidence>
<comment type="caution">
    <text evidence="2">The sequence shown here is derived from an EMBL/GenBank/DDBJ whole genome shotgun (WGS) entry which is preliminary data.</text>
</comment>
<sequence>MTETSRRAAPTGEPPRADRAGALGTGAFGHPAPAAPAPVARAPEPQGGGAPSAAAAPGPDPDVTALQRLADLCFPPGADGTHAPHGTARTVPGLDRWREETAALHRLVPGPRLERALDDAESGFRALWTAHAHGFTDHLLKSPPLGTPVRLPAGRPSRHSYERNIECHALEDRLTAQDTRLRAHEGAHVVYSSGMAAIAGVVQGYQGLTRPTADRPLRLTMWGAYYETAVLLDLIGDDCLRWSRAATQEELCATVTRGGADVLLLEPVRYDWELEALDLPALLRAWTERRGGRPGLVVVDSTLVSPAWPMERIVEEIGAPGVLLAEVRSGLKLDQRGLELGNLGVVSLYARRDDPSLPPARDLAAYLRKMRTVTGAGPALATLSLLSAPFVLDRASARDHARGVFRNNALAARLLDDQERGLFARIAHPSLSDHRALPWAQAPFVVCHLREDRLDHHGVLLGVLRDEARRRGLPLVHGSSFGFRAHRFECVIPSLREGRGLFKVAMGSRAGWGRTAVLELLLEVAAHPDTAALRRAFPGAEPVDLTDLE</sequence>
<reference evidence="2 3" key="1">
    <citation type="submission" date="2023-08" db="EMBL/GenBank/DDBJ databases">
        <authorList>
            <person name="Girao M."/>
            <person name="Carvalho M.F."/>
        </authorList>
    </citation>
    <scope>NUCLEOTIDE SEQUENCE [LARGE SCALE GENOMIC DNA]</scope>
    <source>
        <strain evidence="2 3">CT-R113</strain>
    </source>
</reference>